<organism evidence="1">
    <name type="scientific">Solanum lycopersicum</name>
    <name type="common">Tomato</name>
    <name type="synonym">Lycopersicon esculentum</name>
    <dbReference type="NCBI Taxonomy" id="4081"/>
    <lineage>
        <taxon>Eukaryota</taxon>
        <taxon>Viridiplantae</taxon>
        <taxon>Streptophyta</taxon>
        <taxon>Embryophyta</taxon>
        <taxon>Tracheophyta</taxon>
        <taxon>Spermatophyta</taxon>
        <taxon>Magnoliopsida</taxon>
        <taxon>eudicotyledons</taxon>
        <taxon>Gunneridae</taxon>
        <taxon>Pentapetalae</taxon>
        <taxon>asterids</taxon>
        <taxon>lamiids</taxon>
        <taxon>Solanales</taxon>
        <taxon>Solanaceae</taxon>
        <taxon>Solanoideae</taxon>
        <taxon>Solaneae</taxon>
        <taxon>Solanum</taxon>
        <taxon>Solanum subgen. Lycopersicon</taxon>
    </lineage>
</organism>
<accession>A0A3Q7EFG0</accession>
<dbReference type="Gramene" id="Solyc01g060350.1.1">
    <property type="protein sequence ID" value="Solyc01g060350.1.1.1"/>
    <property type="gene ID" value="Solyc01g060350.1"/>
</dbReference>
<keyword evidence="2" id="KW-1185">Reference proteome</keyword>
<reference evidence="1" key="2">
    <citation type="submission" date="2019-01" db="UniProtKB">
        <authorList>
            <consortium name="EnsemblPlants"/>
        </authorList>
    </citation>
    <scope>IDENTIFICATION</scope>
    <source>
        <strain evidence="1">cv. Heinz 1706</strain>
    </source>
</reference>
<name>A0A3Q7EFG0_SOLLC</name>
<sequence length="95" mass="10873">METPGLVLQLSRGSGRGRETRARLNSMGALRGCFGRVAYCWCFWFRSCSGLTLLRLRMCYCWMREIECRVVKGLFGPGLVNWAKNLVFLLFALKS</sequence>
<reference evidence="1" key="1">
    <citation type="journal article" date="2012" name="Nature">
        <title>The tomato genome sequence provides insights into fleshy fruit evolution.</title>
        <authorList>
            <consortium name="Tomato Genome Consortium"/>
        </authorList>
    </citation>
    <scope>NUCLEOTIDE SEQUENCE [LARGE SCALE GENOMIC DNA]</scope>
    <source>
        <strain evidence="1">cv. Heinz 1706</strain>
    </source>
</reference>
<evidence type="ECO:0000313" key="1">
    <source>
        <dbReference type="EnsemblPlants" id="Solyc01g060350.1.1.1"/>
    </source>
</evidence>
<dbReference type="Proteomes" id="UP000004994">
    <property type="component" value="Chromosome 1"/>
</dbReference>
<evidence type="ECO:0000313" key="2">
    <source>
        <dbReference type="Proteomes" id="UP000004994"/>
    </source>
</evidence>
<dbReference type="EnsemblPlants" id="Solyc01g060350.1.1">
    <property type="protein sequence ID" value="Solyc01g060350.1.1.1"/>
    <property type="gene ID" value="Solyc01g060350.1"/>
</dbReference>
<dbReference type="InParanoid" id="A0A3Q7EFG0"/>
<dbReference type="AlphaFoldDB" id="A0A3Q7EFG0"/>
<proteinExistence type="predicted"/>
<protein>
    <submittedName>
        <fullName evidence="1">Uncharacterized protein</fullName>
    </submittedName>
</protein>
<dbReference type="PaxDb" id="4081-Solyc01g060350.1.1"/>